<evidence type="ECO:0000313" key="4">
    <source>
        <dbReference type="EMBL" id="MBF9220691.1"/>
    </source>
</evidence>
<feature type="transmembrane region" description="Helical" evidence="2">
    <location>
        <begin position="29"/>
        <end position="49"/>
    </location>
</feature>
<keyword evidence="2" id="KW-0812">Transmembrane</keyword>
<dbReference type="Pfam" id="PF06580">
    <property type="entry name" value="His_kinase"/>
    <property type="match status" value="1"/>
</dbReference>
<feature type="coiled-coil region" evidence="1">
    <location>
        <begin position="202"/>
        <end position="236"/>
    </location>
</feature>
<comment type="caution">
    <text evidence="4">The sequence shown here is derived from an EMBL/GenBank/DDBJ whole genome shotgun (WGS) entry which is preliminary data.</text>
</comment>
<dbReference type="InterPro" id="IPR036890">
    <property type="entry name" value="HATPase_C_sf"/>
</dbReference>
<evidence type="ECO:0000256" key="1">
    <source>
        <dbReference type="SAM" id="Coils"/>
    </source>
</evidence>
<keyword evidence="4" id="KW-0418">Kinase</keyword>
<feature type="transmembrane region" description="Helical" evidence="2">
    <location>
        <begin position="129"/>
        <end position="147"/>
    </location>
</feature>
<dbReference type="InterPro" id="IPR010559">
    <property type="entry name" value="Sig_transdc_His_kin_internal"/>
</dbReference>
<keyword evidence="5" id="KW-1185">Reference proteome</keyword>
<sequence>MTAATFWHQLSHLGVGPHLPRELRKKVVLCNRISATVFVAIGATGFQFFRLPPLFALYALAAFCYGTPLLFNLLGRHTLARAVLVCTPPVFIVLVSGLSADGPSLNLKFQLLSVLITPVVLFQITEGRWMWLGLAWVALTFVLFDPLSRAIPRLAEIPNDQAFDNPATQNLSLALSLLLFVVAFVYLQWMNRSTERQLAAALAGAEAQTQVIQAQHAQLQDQYEAIERQNSAIETINHELRLQALKAQINPHFVFNALNSIQHFIMQKEPLEAIGYLAKFAKLIRQVLENSVNERVPIADELKALGYYLELEKLRFGEAFTYRIEVDEQVDVHNTEVPAMLLQPYAENAILHGLRHRAAPGGQLTIWVLHQFDHLLCVVEDNGIGRAAAAALAAGRPRTHVSRGTGVTDMRLRLLNHEVGVVMTDRPPTNGVPGGTRVEITIPLVA</sequence>
<dbReference type="Gene3D" id="3.30.565.10">
    <property type="entry name" value="Histidine kinase-like ATPase, C-terminal domain"/>
    <property type="match status" value="1"/>
</dbReference>
<dbReference type="PANTHER" id="PTHR34220">
    <property type="entry name" value="SENSOR HISTIDINE KINASE YPDA"/>
    <property type="match status" value="1"/>
</dbReference>
<keyword evidence="1" id="KW-0175">Coiled coil</keyword>
<feature type="transmembrane region" description="Helical" evidence="2">
    <location>
        <begin position="167"/>
        <end position="187"/>
    </location>
</feature>
<protein>
    <submittedName>
        <fullName evidence="4">Histidine kinase</fullName>
    </submittedName>
</protein>
<evidence type="ECO:0000256" key="2">
    <source>
        <dbReference type="SAM" id="Phobius"/>
    </source>
</evidence>
<evidence type="ECO:0000259" key="3">
    <source>
        <dbReference type="Pfam" id="PF06580"/>
    </source>
</evidence>
<keyword evidence="2" id="KW-0472">Membrane</keyword>
<keyword evidence="2" id="KW-1133">Transmembrane helix</keyword>
<dbReference type="Proteomes" id="UP000618931">
    <property type="component" value="Unassembled WGS sequence"/>
</dbReference>
<gene>
    <name evidence="4" type="ORF">I2H31_06195</name>
</gene>
<dbReference type="SUPFAM" id="SSF55874">
    <property type="entry name" value="ATPase domain of HSP90 chaperone/DNA topoisomerase II/histidine kinase"/>
    <property type="match status" value="1"/>
</dbReference>
<proteinExistence type="predicted"/>
<dbReference type="EMBL" id="JADQDM010000002">
    <property type="protein sequence ID" value="MBF9220691.1"/>
    <property type="molecule type" value="Genomic_DNA"/>
</dbReference>
<name>A0ABS0I173_9BACT</name>
<dbReference type="RefSeq" id="WP_196292128.1">
    <property type="nucleotide sequence ID" value="NZ_JADQDM010000002.1"/>
</dbReference>
<organism evidence="4 5">
    <name type="scientific">Hymenobacter ruricola</name>
    <dbReference type="NCBI Taxonomy" id="2791023"/>
    <lineage>
        <taxon>Bacteria</taxon>
        <taxon>Pseudomonadati</taxon>
        <taxon>Bacteroidota</taxon>
        <taxon>Cytophagia</taxon>
        <taxon>Cytophagales</taxon>
        <taxon>Hymenobacteraceae</taxon>
        <taxon>Hymenobacter</taxon>
    </lineage>
</organism>
<feature type="domain" description="Signal transduction histidine kinase internal region" evidence="3">
    <location>
        <begin position="241"/>
        <end position="320"/>
    </location>
</feature>
<dbReference type="GO" id="GO:0016301">
    <property type="term" value="F:kinase activity"/>
    <property type="evidence" value="ECO:0007669"/>
    <property type="project" value="UniProtKB-KW"/>
</dbReference>
<feature type="transmembrane region" description="Helical" evidence="2">
    <location>
        <begin position="82"/>
        <end position="99"/>
    </location>
</feature>
<keyword evidence="4" id="KW-0808">Transferase</keyword>
<accession>A0ABS0I173</accession>
<dbReference type="PANTHER" id="PTHR34220:SF7">
    <property type="entry name" value="SENSOR HISTIDINE KINASE YPDA"/>
    <property type="match status" value="1"/>
</dbReference>
<feature type="transmembrane region" description="Helical" evidence="2">
    <location>
        <begin position="55"/>
        <end position="75"/>
    </location>
</feature>
<reference evidence="4 5" key="1">
    <citation type="submission" date="2020-11" db="EMBL/GenBank/DDBJ databases">
        <authorList>
            <person name="Kim M.K."/>
        </authorList>
    </citation>
    <scope>NUCLEOTIDE SEQUENCE [LARGE SCALE GENOMIC DNA]</scope>
    <source>
        <strain evidence="4 5">BT662</strain>
    </source>
</reference>
<evidence type="ECO:0000313" key="5">
    <source>
        <dbReference type="Proteomes" id="UP000618931"/>
    </source>
</evidence>
<dbReference type="InterPro" id="IPR050640">
    <property type="entry name" value="Bact_2-comp_sensor_kinase"/>
</dbReference>